<organism evidence="2 3">
    <name type="scientific">Penaeus vannamei</name>
    <name type="common">Whiteleg shrimp</name>
    <name type="synonym">Litopenaeus vannamei</name>
    <dbReference type="NCBI Taxonomy" id="6689"/>
    <lineage>
        <taxon>Eukaryota</taxon>
        <taxon>Metazoa</taxon>
        <taxon>Ecdysozoa</taxon>
        <taxon>Arthropoda</taxon>
        <taxon>Crustacea</taxon>
        <taxon>Multicrustacea</taxon>
        <taxon>Malacostraca</taxon>
        <taxon>Eumalacostraca</taxon>
        <taxon>Eucarida</taxon>
        <taxon>Decapoda</taxon>
        <taxon>Dendrobranchiata</taxon>
        <taxon>Penaeoidea</taxon>
        <taxon>Penaeidae</taxon>
        <taxon>Penaeus</taxon>
    </lineage>
</organism>
<dbReference type="EMBL" id="QCYY01001080">
    <property type="protein sequence ID" value="ROT80723.1"/>
    <property type="molecule type" value="Genomic_DNA"/>
</dbReference>
<reference evidence="2 3" key="1">
    <citation type="submission" date="2018-04" db="EMBL/GenBank/DDBJ databases">
        <authorList>
            <person name="Zhang X."/>
            <person name="Yuan J."/>
            <person name="Li F."/>
            <person name="Xiang J."/>
        </authorList>
    </citation>
    <scope>NUCLEOTIDE SEQUENCE [LARGE SCALE GENOMIC DNA]</scope>
    <source>
        <tissue evidence="2">Muscle</tissue>
    </source>
</reference>
<reference evidence="2 3" key="2">
    <citation type="submission" date="2019-01" db="EMBL/GenBank/DDBJ databases">
        <title>The decoding of complex shrimp genome reveals the adaptation for benthos swimmer, frequently molting mechanism and breeding impact on genome.</title>
        <authorList>
            <person name="Sun Y."/>
            <person name="Gao Y."/>
            <person name="Yu Y."/>
        </authorList>
    </citation>
    <scope>NUCLEOTIDE SEQUENCE [LARGE SCALE GENOMIC DNA]</scope>
    <source>
        <tissue evidence="2">Muscle</tissue>
    </source>
</reference>
<feature type="compositionally biased region" description="Low complexity" evidence="1">
    <location>
        <begin position="133"/>
        <end position="142"/>
    </location>
</feature>
<evidence type="ECO:0000313" key="3">
    <source>
        <dbReference type="Proteomes" id="UP000283509"/>
    </source>
</evidence>
<feature type="region of interest" description="Disordered" evidence="1">
    <location>
        <begin position="1"/>
        <end position="146"/>
    </location>
</feature>
<dbReference type="Proteomes" id="UP000283509">
    <property type="component" value="Unassembled WGS sequence"/>
</dbReference>
<dbReference type="AlphaFoldDB" id="A0A3R7QJD6"/>
<sequence>MRSHLGPASATPPRRLPPRGLSLARARGDGSSTTGPRPRLALDSPSPSTHPTAKWSVARALASTPCPGLSISASDSPPRRVVSDPGPRGGARRRSSFGSRGGASFQALQGRRVTPSGLTRAFRPFWRPEADAPRSPSRSGSSFPPPRANCCGFIDRIVSLLREKSENDYSDFDAKEKPSFLHAVFQRKESLLPIASGSHLWPKSPAAQFQLTAPRPSPTRLTLTLLLVHLLGKVVEQVWEELSKEKERIHGDVWRAEAWRRRAAGRDRECSAGPRPALRRSPQCTRRAPCGRRARLRVLATTKSDYIHVRRQAMWHGGVLVRGLSINPGNVYVACRISHTFGHLMNRNFDFHVRPRDRPTMAEDDSARKWKISPPFIFLREQSLHPKRRRPCLLWSPLGPKRSSRNWIAVLAKDNFQTSICIEILDIPRPHVASISDAPRERRPREAPFDAVLTRRGLRARRPWQKPRKGLFNTIAGPSIGHRGHGRFAMGFLRYSPVTINTNACNVNKPFTSHSSRHTPLLGAPTAPRQFFTAAARKRRNA</sequence>
<gene>
    <name evidence="2" type="ORF">C7M84_000532</name>
</gene>
<evidence type="ECO:0000313" key="2">
    <source>
        <dbReference type="EMBL" id="ROT80723.1"/>
    </source>
</evidence>
<accession>A0A3R7QJD6</accession>
<feature type="compositionally biased region" description="Low complexity" evidence="1">
    <location>
        <begin position="96"/>
        <end position="105"/>
    </location>
</feature>
<comment type="caution">
    <text evidence="2">The sequence shown here is derived from an EMBL/GenBank/DDBJ whole genome shotgun (WGS) entry which is preliminary data.</text>
</comment>
<keyword evidence="3" id="KW-1185">Reference proteome</keyword>
<evidence type="ECO:0000256" key="1">
    <source>
        <dbReference type="SAM" id="MobiDB-lite"/>
    </source>
</evidence>
<name>A0A3R7QJD6_PENVA</name>
<proteinExistence type="predicted"/>
<protein>
    <submittedName>
        <fullName evidence="2">Uncharacterized protein</fullName>
    </submittedName>
</protein>